<evidence type="ECO:0000313" key="8">
    <source>
        <dbReference type="EMBL" id="KAL2917584.1"/>
    </source>
</evidence>
<evidence type="ECO:0000256" key="5">
    <source>
        <dbReference type="ARBA" id="ARBA00023242"/>
    </source>
</evidence>
<evidence type="ECO:0000256" key="2">
    <source>
        <dbReference type="ARBA" id="ARBA00022553"/>
    </source>
</evidence>
<keyword evidence="2" id="KW-0597">Phosphoprotein</keyword>
<reference evidence="8 9" key="1">
    <citation type="submission" date="2023-09" db="EMBL/GenBank/DDBJ databases">
        <title>Pangenome analysis of Batrachochytrium dendrobatidis and related Chytrids.</title>
        <authorList>
            <person name="Yacoub M.N."/>
            <person name="Stajich J.E."/>
            <person name="James T.Y."/>
        </authorList>
    </citation>
    <scope>NUCLEOTIDE SEQUENCE [LARGE SCALE GENOMIC DNA]</scope>
    <source>
        <strain evidence="8 9">JEL0888</strain>
    </source>
</reference>
<feature type="compositionally biased region" description="Basic and acidic residues" evidence="6">
    <location>
        <begin position="53"/>
        <end position="62"/>
    </location>
</feature>
<dbReference type="InterPro" id="IPR007309">
    <property type="entry name" value="TFIIIC_Bblock-bd"/>
</dbReference>
<evidence type="ECO:0000256" key="4">
    <source>
        <dbReference type="ARBA" id="ARBA00023163"/>
    </source>
</evidence>
<keyword evidence="5" id="KW-0539">Nucleus</keyword>
<feature type="region of interest" description="Disordered" evidence="6">
    <location>
        <begin position="43"/>
        <end position="62"/>
    </location>
</feature>
<dbReference type="PANTHER" id="PTHR15180:SF1">
    <property type="entry name" value="GENERAL TRANSCRIPTION FACTOR 3C POLYPEPTIDE 1"/>
    <property type="match status" value="1"/>
</dbReference>
<evidence type="ECO:0000313" key="9">
    <source>
        <dbReference type="Proteomes" id="UP001527925"/>
    </source>
</evidence>
<evidence type="ECO:0000256" key="6">
    <source>
        <dbReference type="SAM" id="MobiDB-lite"/>
    </source>
</evidence>
<protein>
    <recommendedName>
        <fullName evidence="7">B-block binding subunit of TFIIIC domain-containing protein</fullName>
    </recommendedName>
</protein>
<feature type="domain" description="B-block binding subunit of TFIIIC" evidence="7">
    <location>
        <begin position="103"/>
        <end position="146"/>
    </location>
</feature>
<dbReference type="PANTHER" id="PTHR15180">
    <property type="entry name" value="GENERAL TRANSCRIPTION FACTOR 3C POLYPEPTIDE 1"/>
    <property type="match status" value="1"/>
</dbReference>
<dbReference type="Proteomes" id="UP001527925">
    <property type="component" value="Unassembled WGS sequence"/>
</dbReference>
<evidence type="ECO:0000256" key="1">
    <source>
        <dbReference type="ARBA" id="ARBA00004123"/>
    </source>
</evidence>
<comment type="subcellular location">
    <subcellularLocation>
        <location evidence="1">Nucleus</location>
    </subcellularLocation>
</comment>
<dbReference type="Pfam" id="PF04182">
    <property type="entry name" value="B-block_TFIIIC"/>
    <property type="match status" value="1"/>
</dbReference>
<evidence type="ECO:0000256" key="3">
    <source>
        <dbReference type="ARBA" id="ARBA00023125"/>
    </source>
</evidence>
<name>A0ABR4NDQ9_9FUNG</name>
<sequence>MDEILQTCVEEVAFEGPQGCSPDRMWELVKTKLGSLGIEPGRSSATFGAPGRVPDKQDHKPQADDATRELLWSYLVRLRDMEFLAKRQTGELQKASIHISKFVAEVLSVILRSRTKGITQIELSQKLQKDSRSTHYAIKKLCAANLMQVTPTGC</sequence>
<comment type="caution">
    <text evidence="8">The sequence shown here is derived from an EMBL/GenBank/DDBJ whole genome shotgun (WGS) entry which is preliminary data.</text>
</comment>
<proteinExistence type="predicted"/>
<dbReference type="InterPro" id="IPR044210">
    <property type="entry name" value="Tfc3-like"/>
</dbReference>
<evidence type="ECO:0000259" key="7">
    <source>
        <dbReference type="Pfam" id="PF04182"/>
    </source>
</evidence>
<keyword evidence="9" id="KW-1185">Reference proteome</keyword>
<gene>
    <name evidence="8" type="ORF">HK105_202870</name>
</gene>
<dbReference type="EMBL" id="JADGIZ020000010">
    <property type="protein sequence ID" value="KAL2917584.1"/>
    <property type="molecule type" value="Genomic_DNA"/>
</dbReference>
<keyword evidence="3" id="KW-0238">DNA-binding</keyword>
<keyword evidence="4" id="KW-0804">Transcription</keyword>
<organism evidence="8 9">
    <name type="scientific">Polyrhizophydium stewartii</name>
    <dbReference type="NCBI Taxonomy" id="2732419"/>
    <lineage>
        <taxon>Eukaryota</taxon>
        <taxon>Fungi</taxon>
        <taxon>Fungi incertae sedis</taxon>
        <taxon>Chytridiomycota</taxon>
        <taxon>Chytridiomycota incertae sedis</taxon>
        <taxon>Chytridiomycetes</taxon>
        <taxon>Rhizophydiales</taxon>
        <taxon>Rhizophydiales incertae sedis</taxon>
        <taxon>Polyrhizophydium</taxon>
    </lineage>
</organism>
<accession>A0ABR4NDQ9</accession>